<proteinExistence type="predicted"/>
<feature type="compositionally biased region" description="Low complexity" evidence="1">
    <location>
        <begin position="40"/>
        <end position="53"/>
    </location>
</feature>
<name>A0ABS3X7S2_9ACTN</name>
<protein>
    <recommendedName>
        <fullName evidence="4">Lipoprotein</fullName>
    </recommendedName>
</protein>
<dbReference type="PROSITE" id="PS51257">
    <property type="entry name" value="PROKAR_LIPOPROTEIN"/>
    <property type="match status" value="1"/>
</dbReference>
<keyword evidence="3" id="KW-1185">Reference proteome</keyword>
<comment type="caution">
    <text evidence="2">The sequence shown here is derived from an EMBL/GenBank/DDBJ whole genome shotgun (WGS) entry which is preliminary data.</text>
</comment>
<gene>
    <name evidence="2" type="ORF">ITI46_05520</name>
</gene>
<evidence type="ECO:0000313" key="2">
    <source>
        <dbReference type="EMBL" id="MBO8191151.1"/>
    </source>
</evidence>
<dbReference type="Gene3D" id="2.50.20.20">
    <property type="match status" value="1"/>
</dbReference>
<reference evidence="2 3" key="1">
    <citation type="submission" date="2020-11" db="EMBL/GenBank/DDBJ databases">
        <title>Streptomyces spirodelae sp. nov., isolated from duckweed.</title>
        <authorList>
            <person name="Saimee Y."/>
            <person name="Duangmal K."/>
        </authorList>
    </citation>
    <scope>NUCLEOTIDE SEQUENCE [LARGE SCALE GENOMIC DNA]</scope>
    <source>
        <strain evidence="2 3">S16-07</strain>
    </source>
</reference>
<dbReference type="Proteomes" id="UP001519064">
    <property type="component" value="Unassembled WGS sequence"/>
</dbReference>
<dbReference type="EMBL" id="JADKMA010000017">
    <property type="protein sequence ID" value="MBO8191151.1"/>
    <property type="molecule type" value="Genomic_DNA"/>
</dbReference>
<feature type="region of interest" description="Disordered" evidence="1">
    <location>
        <begin position="40"/>
        <end position="64"/>
    </location>
</feature>
<organism evidence="2 3">
    <name type="scientific">Streptomyces oryzae</name>
    <dbReference type="NCBI Taxonomy" id="1434886"/>
    <lineage>
        <taxon>Bacteria</taxon>
        <taxon>Bacillati</taxon>
        <taxon>Actinomycetota</taxon>
        <taxon>Actinomycetes</taxon>
        <taxon>Kitasatosporales</taxon>
        <taxon>Streptomycetaceae</taxon>
        <taxon>Streptomyces</taxon>
    </lineage>
</organism>
<accession>A0ABS3X7S2</accession>
<dbReference type="RefSeq" id="WP_209238245.1">
    <property type="nucleotide sequence ID" value="NZ_JADKMA010000017.1"/>
</dbReference>
<dbReference type="InterPro" id="IPR029046">
    <property type="entry name" value="LolA/LolB/LppX"/>
</dbReference>
<dbReference type="SUPFAM" id="SSF89392">
    <property type="entry name" value="Prokaryotic lipoproteins and lipoprotein localization factors"/>
    <property type="match status" value="1"/>
</dbReference>
<evidence type="ECO:0000313" key="3">
    <source>
        <dbReference type="Proteomes" id="UP001519064"/>
    </source>
</evidence>
<evidence type="ECO:0000256" key="1">
    <source>
        <dbReference type="SAM" id="MobiDB-lite"/>
    </source>
</evidence>
<evidence type="ECO:0008006" key="4">
    <source>
        <dbReference type="Google" id="ProtNLM"/>
    </source>
</evidence>
<sequence>MAARRQYRGGTVPLPLVAVALGAVLLSVAGCSGKGAVATAGPPTAAGPPAAGPQEGDEPSRPGPAAVRAAADRLVRAGTARVRTTMEMVSGHTRVTIEGRGAFDLARRTGQLRVALPPGADGVAPGERRLVRELVTPGALYMRHRAGVPDDKWVRVDTTRLPDGNLVTGGATDPVTAAQLLCGARRVAYEGRTELDGVRVWHYSGVVDIERAAAGAPPLARRQLKAAEKGFSGRTVPFDAYLDAQGRLRKVQHRFTFAADPDSPPDADYAVSSTTVLHGFGTRVRIAMPGRGDIWTGKIAAP</sequence>